<gene>
    <name evidence="2" type="ORF">BN8_01779</name>
</gene>
<evidence type="ECO:0000313" key="3">
    <source>
        <dbReference type="Proteomes" id="UP000009309"/>
    </source>
</evidence>
<evidence type="ECO:0000313" key="2">
    <source>
        <dbReference type="EMBL" id="CCH52757.1"/>
    </source>
</evidence>
<keyword evidence="1" id="KW-1133">Transmembrane helix</keyword>
<feature type="transmembrane region" description="Helical" evidence="1">
    <location>
        <begin position="44"/>
        <end position="63"/>
    </location>
</feature>
<dbReference type="EMBL" id="CAIT01000006">
    <property type="protein sequence ID" value="CCH52757.1"/>
    <property type="molecule type" value="Genomic_DNA"/>
</dbReference>
<comment type="caution">
    <text evidence="2">The sequence shown here is derived from an EMBL/GenBank/DDBJ whole genome shotgun (WGS) entry which is preliminary data.</text>
</comment>
<keyword evidence="3" id="KW-1185">Reference proteome</keyword>
<dbReference type="Proteomes" id="UP000009309">
    <property type="component" value="Unassembled WGS sequence"/>
</dbReference>
<keyword evidence="1" id="KW-0812">Transmembrane</keyword>
<dbReference type="AlphaFoldDB" id="I2GFT2"/>
<evidence type="ECO:0000256" key="1">
    <source>
        <dbReference type="SAM" id="Phobius"/>
    </source>
</evidence>
<sequence>MRLMAVACSANFAAVNQSRPQQTTNSKQRLLMNDILTPTFFDTLVVGIILMGFFGLMATAVFAQNLARTTGSDNVKDEGN</sequence>
<reference evidence="2 3" key="1">
    <citation type="journal article" date="2012" name="J. Bacteriol.">
        <title>Genome Sequence of the Filamentous Bacterium Fibrisoma limi BUZ 3T.</title>
        <authorList>
            <person name="Filippini M."/>
            <person name="Qi W."/>
            <person name="Jaenicke S."/>
            <person name="Goesmann A."/>
            <person name="Smits T.H."/>
            <person name="Bagheri H.C."/>
        </authorList>
    </citation>
    <scope>NUCLEOTIDE SEQUENCE [LARGE SCALE GENOMIC DNA]</scope>
    <source>
        <strain evidence="3">BUZ 3T</strain>
    </source>
</reference>
<protein>
    <submittedName>
        <fullName evidence="2">Uncharacterized protein</fullName>
    </submittedName>
</protein>
<dbReference type="STRING" id="1185876.BN8_01779"/>
<keyword evidence="1" id="KW-0472">Membrane</keyword>
<proteinExistence type="predicted"/>
<name>I2GFT2_9BACT</name>
<accession>I2GFT2</accession>
<organism evidence="2 3">
    <name type="scientific">Fibrisoma limi BUZ 3</name>
    <dbReference type="NCBI Taxonomy" id="1185876"/>
    <lineage>
        <taxon>Bacteria</taxon>
        <taxon>Pseudomonadati</taxon>
        <taxon>Bacteroidota</taxon>
        <taxon>Cytophagia</taxon>
        <taxon>Cytophagales</taxon>
        <taxon>Spirosomataceae</taxon>
        <taxon>Fibrisoma</taxon>
    </lineage>
</organism>